<dbReference type="Proteomes" id="UP000095287">
    <property type="component" value="Unplaced"/>
</dbReference>
<proteinExistence type="predicted"/>
<name>A0A1I7Z2X4_9BILA</name>
<dbReference type="AlphaFoldDB" id="A0A1I7Z2X4"/>
<reference evidence="2" key="1">
    <citation type="submission" date="2016-11" db="UniProtKB">
        <authorList>
            <consortium name="WormBaseParasite"/>
        </authorList>
    </citation>
    <scope>IDENTIFICATION</scope>
</reference>
<accession>A0A1I7Z2X4</accession>
<keyword evidence="1" id="KW-1185">Reference proteome</keyword>
<evidence type="ECO:0000313" key="2">
    <source>
        <dbReference type="WBParaSite" id="L893_g22235.t1"/>
    </source>
</evidence>
<sequence length="33" mass="3914">MTVRVDRRLHDQLNVCAETSRQEGSKFFHLLLN</sequence>
<organism evidence="1 2">
    <name type="scientific">Steinernema glaseri</name>
    <dbReference type="NCBI Taxonomy" id="37863"/>
    <lineage>
        <taxon>Eukaryota</taxon>
        <taxon>Metazoa</taxon>
        <taxon>Ecdysozoa</taxon>
        <taxon>Nematoda</taxon>
        <taxon>Chromadorea</taxon>
        <taxon>Rhabditida</taxon>
        <taxon>Tylenchina</taxon>
        <taxon>Panagrolaimomorpha</taxon>
        <taxon>Strongyloidoidea</taxon>
        <taxon>Steinernematidae</taxon>
        <taxon>Steinernema</taxon>
    </lineage>
</organism>
<evidence type="ECO:0000313" key="1">
    <source>
        <dbReference type="Proteomes" id="UP000095287"/>
    </source>
</evidence>
<protein>
    <submittedName>
        <fullName evidence="2">Toxin-antitoxin system HicB family antitoxin</fullName>
    </submittedName>
</protein>
<dbReference type="WBParaSite" id="L893_g22235.t1">
    <property type="protein sequence ID" value="L893_g22235.t1"/>
    <property type="gene ID" value="L893_g22235"/>
</dbReference>